<dbReference type="AlphaFoldDB" id="A0A1I2FMU9"/>
<keyword evidence="2" id="KW-1185">Reference proteome</keyword>
<protein>
    <submittedName>
        <fullName evidence="1">Uncharacterized protein</fullName>
    </submittedName>
</protein>
<gene>
    <name evidence="1" type="ORF">SAMN04488131_10821</name>
</gene>
<evidence type="ECO:0000313" key="2">
    <source>
        <dbReference type="Proteomes" id="UP000198596"/>
    </source>
</evidence>
<proteinExistence type="predicted"/>
<organism evidence="1 2">
    <name type="scientific">Flavobacterium xueshanense</name>
    <dbReference type="NCBI Taxonomy" id="935223"/>
    <lineage>
        <taxon>Bacteria</taxon>
        <taxon>Pseudomonadati</taxon>
        <taxon>Bacteroidota</taxon>
        <taxon>Flavobacteriia</taxon>
        <taxon>Flavobacteriales</taxon>
        <taxon>Flavobacteriaceae</taxon>
        <taxon>Flavobacterium</taxon>
    </lineage>
</organism>
<reference evidence="2" key="1">
    <citation type="submission" date="2016-10" db="EMBL/GenBank/DDBJ databases">
        <authorList>
            <person name="Varghese N."/>
            <person name="Submissions S."/>
        </authorList>
    </citation>
    <scope>NUCLEOTIDE SEQUENCE [LARGE SCALE GENOMIC DNA]</scope>
    <source>
        <strain evidence="2">CGMCC 1.9227</strain>
    </source>
</reference>
<evidence type="ECO:0000313" key="1">
    <source>
        <dbReference type="EMBL" id="SFF06098.1"/>
    </source>
</evidence>
<dbReference type="STRING" id="935223.SAMN04488131_10821"/>
<dbReference type="Proteomes" id="UP000198596">
    <property type="component" value="Unassembled WGS sequence"/>
</dbReference>
<sequence>MLFAYNIEGFVEKITILKNNDIFAIVIFIQANNFNFKITNTDVIFDKKKVNKPLL</sequence>
<dbReference type="EMBL" id="FONQ01000008">
    <property type="protein sequence ID" value="SFF06098.1"/>
    <property type="molecule type" value="Genomic_DNA"/>
</dbReference>
<name>A0A1I2FMU9_9FLAO</name>
<accession>A0A1I2FMU9</accession>